<protein>
    <submittedName>
        <fullName evidence="1">Uncharacterized protein</fullName>
    </submittedName>
</protein>
<sequence>MAHPVLNEDWSEYDNRKIIGYQDRSQFSCTESWEVNYLVNKLRKHFPYKTDTAIRMAIAACCNSTNPPHARVDFVECVVRRLNC</sequence>
<evidence type="ECO:0000313" key="2">
    <source>
        <dbReference type="Proteomes" id="UP000186917"/>
    </source>
</evidence>
<dbReference type="EMBL" id="FTOR01000002">
    <property type="protein sequence ID" value="SIS95588.1"/>
    <property type="molecule type" value="Genomic_DNA"/>
</dbReference>
<gene>
    <name evidence="1" type="ORF">SAMN05421788_102312</name>
</gene>
<dbReference type="STRING" id="477680.SAMN05421788_102312"/>
<keyword evidence="2" id="KW-1185">Reference proteome</keyword>
<name>A0A1N7NBF7_9BACT</name>
<reference evidence="2" key="1">
    <citation type="submission" date="2017-01" db="EMBL/GenBank/DDBJ databases">
        <authorList>
            <person name="Varghese N."/>
            <person name="Submissions S."/>
        </authorList>
    </citation>
    <scope>NUCLEOTIDE SEQUENCE [LARGE SCALE GENOMIC DNA]</scope>
    <source>
        <strain evidence="2">DSM 21054</strain>
    </source>
</reference>
<proteinExistence type="predicted"/>
<accession>A0A1N7NBF7</accession>
<dbReference type="AlphaFoldDB" id="A0A1N7NBF7"/>
<dbReference type="Proteomes" id="UP000186917">
    <property type="component" value="Unassembled WGS sequence"/>
</dbReference>
<organism evidence="1 2">
    <name type="scientific">Filimonas lacunae</name>
    <dbReference type="NCBI Taxonomy" id="477680"/>
    <lineage>
        <taxon>Bacteria</taxon>
        <taxon>Pseudomonadati</taxon>
        <taxon>Bacteroidota</taxon>
        <taxon>Chitinophagia</taxon>
        <taxon>Chitinophagales</taxon>
        <taxon>Chitinophagaceae</taxon>
        <taxon>Filimonas</taxon>
    </lineage>
</organism>
<evidence type="ECO:0000313" key="1">
    <source>
        <dbReference type="EMBL" id="SIS95588.1"/>
    </source>
</evidence>